<reference evidence="1" key="1">
    <citation type="submission" date="2022-04" db="EMBL/GenBank/DDBJ databases">
        <title>Genome of the entomopathogenic fungus Entomophthora muscae.</title>
        <authorList>
            <person name="Elya C."/>
            <person name="Lovett B.R."/>
            <person name="Lee E."/>
            <person name="Macias A.M."/>
            <person name="Hajek A.E."/>
            <person name="De Bivort B.L."/>
            <person name="Kasson M.T."/>
            <person name="De Fine Licht H.H."/>
            <person name="Stajich J.E."/>
        </authorList>
    </citation>
    <scope>NUCLEOTIDE SEQUENCE</scope>
    <source>
        <strain evidence="1">Berkeley</strain>
    </source>
</reference>
<dbReference type="EMBL" id="QTSX02000604">
    <property type="protein sequence ID" value="KAJ9086859.1"/>
    <property type="molecule type" value="Genomic_DNA"/>
</dbReference>
<accession>A0ACC2UIE9</accession>
<keyword evidence="2" id="KW-1185">Reference proteome</keyword>
<sequence>MTAAFLSAEQLVQSFKQNKLSTDERIDLALDIISSANGTILPNRDEFLLEWCINQLVRSAKLEDEKSTGAPYLNPKYYELLLRLIPGNMSPYFIKATISRSAFVPVITRMLNYIEADLTNKKSNAVDLSSTLVDLAFKTLVEGAPYMEAISQDWIVKLLLATLSLTELTGGAMKNTMLDLLAFSLSDLIKYFKWTGMYKKVFSTTVDQLLLPLSRCRYLLNSSSEDDPKSKRVTELLDGILDLGLFHPNYVIDYANLISNPTAPFYRKQLFKSLRSHLTENPEPILSLMPVLLRNFMQKFSKDVRLKIGFGFSWELADIVSETLGAKSERKSAKHSNKNAQVLAIQTVSAILEAIHQHNLYVPSNDQTSQAQLIKLGKAYALLKSLWGGGVQKTPLLCGFCALVSIDYCLVDSDVCWLWDQVASLKADDLPSASSLGLALLQQYGSARQLERCFHAMVTALDKVTNFKQTILCHESFVIGFRCILEQLGSASQAQAAAWVSH</sequence>
<evidence type="ECO:0000313" key="1">
    <source>
        <dbReference type="EMBL" id="KAJ9086859.1"/>
    </source>
</evidence>
<protein>
    <submittedName>
        <fullName evidence="1">Uncharacterized protein</fullName>
    </submittedName>
</protein>
<dbReference type="Proteomes" id="UP001165960">
    <property type="component" value="Unassembled WGS sequence"/>
</dbReference>
<evidence type="ECO:0000313" key="2">
    <source>
        <dbReference type="Proteomes" id="UP001165960"/>
    </source>
</evidence>
<gene>
    <name evidence="1" type="ORF">DSO57_1039201</name>
</gene>
<name>A0ACC2UIE9_9FUNG</name>
<comment type="caution">
    <text evidence="1">The sequence shown here is derived from an EMBL/GenBank/DDBJ whole genome shotgun (WGS) entry which is preliminary data.</text>
</comment>
<organism evidence="1 2">
    <name type="scientific">Entomophthora muscae</name>
    <dbReference type="NCBI Taxonomy" id="34485"/>
    <lineage>
        <taxon>Eukaryota</taxon>
        <taxon>Fungi</taxon>
        <taxon>Fungi incertae sedis</taxon>
        <taxon>Zoopagomycota</taxon>
        <taxon>Entomophthoromycotina</taxon>
        <taxon>Entomophthoromycetes</taxon>
        <taxon>Entomophthorales</taxon>
        <taxon>Entomophthoraceae</taxon>
        <taxon>Entomophthora</taxon>
    </lineage>
</organism>
<proteinExistence type="predicted"/>